<comment type="caution">
    <text evidence="2">The sequence shown here is derived from an EMBL/GenBank/DDBJ whole genome shotgun (WGS) entry which is preliminary data.</text>
</comment>
<organism evidence="2 3">
    <name type="scientific">Rubritalea spongiae</name>
    <dbReference type="NCBI Taxonomy" id="430797"/>
    <lineage>
        <taxon>Bacteria</taxon>
        <taxon>Pseudomonadati</taxon>
        <taxon>Verrucomicrobiota</taxon>
        <taxon>Verrucomicrobiia</taxon>
        <taxon>Verrucomicrobiales</taxon>
        <taxon>Rubritaleaceae</taxon>
        <taxon>Rubritalea</taxon>
    </lineage>
</organism>
<feature type="transmembrane region" description="Helical" evidence="1">
    <location>
        <begin position="139"/>
        <end position="161"/>
    </location>
</feature>
<keyword evidence="1" id="KW-0472">Membrane</keyword>
<protein>
    <submittedName>
        <fullName evidence="2">Uncharacterized protein</fullName>
    </submittedName>
</protein>
<dbReference type="RefSeq" id="WP_377092743.1">
    <property type="nucleotide sequence ID" value="NZ_JBHSJM010000001.1"/>
</dbReference>
<dbReference type="EMBL" id="JBHUJC010000010">
    <property type="protein sequence ID" value="MFD2275522.1"/>
    <property type="molecule type" value="Genomic_DNA"/>
</dbReference>
<evidence type="ECO:0000313" key="2">
    <source>
        <dbReference type="EMBL" id="MFD2275522.1"/>
    </source>
</evidence>
<gene>
    <name evidence="2" type="ORF">ACFSQZ_03480</name>
</gene>
<accession>A0ABW5DYW8</accession>
<name>A0ABW5DYW8_9BACT</name>
<feature type="transmembrane region" description="Helical" evidence="1">
    <location>
        <begin position="116"/>
        <end position="134"/>
    </location>
</feature>
<evidence type="ECO:0000313" key="3">
    <source>
        <dbReference type="Proteomes" id="UP001597297"/>
    </source>
</evidence>
<keyword evidence="3" id="KW-1185">Reference proteome</keyword>
<proteinExistence type="predicted"/>
<dbReference type="Proteomes" id="UP001597297">
    <property type="component" value="Unassembled WGS sequence"/>
</dbReference>
<evidence type="ECO:0000256" key="1">
    <source>
        <dbReference type="SAM" id="Phobius"/>
    </source>
</evidence>
<keyword evidence="1" id="KW-1133">Transmembrane helix</keyword>
<sequence>MWRLLILASLIPFIIGGVFANIFGLRILLNEQKVSASVREILKKLSCDLGRKDVIITFSGKRGAIHPQKKTLQLPAHYEESQLASHHARAIVNLGLILLHENHSGPIGWRLKMLKLGHTAPLFIILIISFSCLLGKLPLIIGICLLAFSLGLSTVMLWLSMSVEKEAAHLMVSRIEKSRPLPRLTEEEALVSSVQAVPWARLIPGTFLKLVLKD</sequence>
<reference evidence="3" key="1">
    <citation type="journal article" date="2019" name="Int. J. Syst. Evol. Microbiol.">
        <title>The Global Catalogue of Microorganisms (GCM) 10K type strain sequencing project: providing services to taxonomists for standard genome sequencing and annotation.</title>
        <authorList>
            <consortium name="The Broad Institute Genomics Platform"/>
            <consortium name="The Broad Institute Genome Sequencing Center for Infectious Disease"/>
            <person name="Wu L."/>
            <person name="Ma J."/>
        </authorList>
    </citation>
    <scope>NUCLEOTIDE SEQUENCE [LARGE SCALE GENOMIC DNA]</scope>
    <source>
        <strain evidence="3">JCM 16545</strain>
    </source>
</reference>
<keyword evidence="1" id="KW-0812">Transmembrane</keyword>